<proteinExistence type="predicted"/>
<gene>
    <name evidence="2" type="ORF">PhCBS80983_g05522</name>
</gene>
<reference evidence="2 3" key="1">
    <citation type="journal article" date="2019" name="Sci. Rep.">
        <title>Comparative genomics of chytrid fungi reveal insights into the obligate biotrophic and pathogenic lifestyle of Synchytrium endobioticum.</title>
        <authorList>
            <person name="van de Vossenberg B.T.L.H."/>
            <person name="Warris S."/>
            <person name="Nguyen H.D.T."/>
            <person name="van Gent-Pelzer M.P.E."/>
            <person name="Joly D.L."/>
            <person name="van de Geest H.C."/>
            <person name="Bonants P.J.M."/>
            <person name="Smith D.S."/>
            <person name="Levesque C.A."/>
            <person name="van der Lee T.A.J."/>
        </authorList>
    </citation>
    <scope>NUCLEOTIDE SEQUENCE [LARGE SCALE GENOMIC DNA]</scope>
    <source>
        <strain evidence="2 3">CBS 809.83</strain>
    </source>
</reference>
<feature type="region of interest" description="Disordered" evidence="1">
    <location>
        <begin position="1275"/>
        <end position="1399"/>
    </location>
</feature>
<dbReference type="STRING" id="109895.A0A507DTU8"/>
<feature type="compositionally biased region" description="Basic and acidic residues" evidence="1">
    <location>
        <begin position="1303"/>
        <end position="1318"/>
    </location>
</feature>
<protein>
    <submittedName>
        <fullName evidence="2">Uncharacterized protein</fullName>
    </submittedName>
</protein>
<evidence type="ECO:0000256" key="1">
    <source>
        <dbReference type="SAM" id="MobiDB-lite"/>
    </source>
</evidence>
<feature type="compositionally biased region" description="Polar residues" evidence="1">
    <location>
        <begin position="94"/>
        <end position="110"/>
    </location>
</feature>
<feature type="compositionally biased region" description="Basic and acidic residues" evidence="1">
    <location>
        <begin position="1285"/>
        <end position="1295"/>
    </location>
</feature>
<feature type="compositionally biased region" description="Basic and acidic residues" evidence="1">
    <location>
        <begin position="65"/>
        <end position="82"/>
    </location>
</feature>
<dbReference type="EMBL" id="QEAQ01000122">
    <property type="protein sequence ID" value="TPX55184.1"/>
    <property type="molecule type" value="Genomic_DNA"/>
</dbReference>
<organism evidence="2 3">
    <name type="scientific">Powellomyces hirtus</name>
    <dbReference type="NCBI Taxonomy" id="109895"/>
    <lineage>
        <taxon>Eukaryota</taxon>
        <taxon>Fungi</taxon>
        <taxon>Fungi incertae sedis</taxon>
        <taxon>Chytridiomycota</taxon>
        <taxon>Chytridiomycota incertae sedis</taxon>
        <taxon>Chytridiomycetes</taxon>
        <taxon>Spizellomycetales</taxon>
        <taxon>Powellomycetaceae</taxon>
        <taxon>Powellomyces</taxon>
    </lineage>
</organism>
<name>A0A507DTU8_9FUNG</name>
<dbReference type="InterPro" id="IPR052394">
    <property type="entry name" value="LRR-containing"/>
</dbReference>
<feature type="compositionally biased region" description="Polar residues" evidence="1">
    <location>
        <begin position="595"/>
        <end position="607"/>
    </location>
</feature>
<feature type="region of interest" description="Disordered" evidence="1">
    <location>
        <begin position="58"/>
        <end position="113"/>
    </location>
</feature>
<dbReference type="Gene3D" id="3.80.10.10">
    <property type="entry name" value="Ribonuclease Inhibitor"/>
    <property type="match status" value="1"/>
</dbReference>
<feature type="region of interest" description="Disordered" evidence="1">
    <location>
        <begin position="568"/>
        <end position="640"/>
    </location>
</feature>
<feature type="compositionally biased region" description="Basic and acidic residues" evidence="1">
    <location>
        <begin position="462"/>
        <end position="480"/>
    </location>
</feature>
<evidence type="ECO:0000313" key="3">
    <source>
        <dbReference type="Proteomes" id="UP000318582"/>
    </source>
</evidence>
<feature type="compositionally biased region" description="Basic and acidic residues" evidence="1">
    <location>
        <begin position="372"/>
        <end position="382"/>
    </location>
</feature>
<sequence>MAFYADKKADDTKTETQPLLHHDSPADVSDDDVLQATLARRSQDGEFGSESFFESYSGKNADVAKAAEKDGEHEHRNNDKADYLSAQQDDLENITKSQTPEEVEASTQNFAEKVGHDFVASYNTGADPRIESETVLAELDNKIEDVPTLGGDKLGSDVTAHDDVKLNVESADELSAPLDAKDPDHSVRTGSSVGDYDLVEKREVPSPAQADDSRTLSDKQSDGSYEVVTMPASTSPQELAVPEDDRESHSSFDVVDAYGSDHEVAQDAEVATSEFLQNHTLVVAADVREDQEVIDEEPARDDNQKVPNQAVLAELKDGKVAQDAEIADSKFLQDHTLVVAAHVREDQEVIDEEPAQDDDQKASNRAIVAELKEAQEPAKVIESEEGNAPPSAEKESNDVPGNVVEEPVSSSVPAIPADQSTIPKDEGEAYELAESSHLLPTQTSESVDRKISLPACDDVADSAEHSVPDQKMDADDEHVGTETVEIPESTVAEDTIVVPSVVDDSRVVADDGANNAVQRATEGDAIPPLSEEAVHDDLLADYYSQDAVPAEITESADFAAVPVASREIEVTDAEKDDAPGTVSRLDESLAEATAPASTDAESPTSPGENDASVSTAEATEASEEPRSAARDISSLVNGSEAIPADHTEYALPKTEATDVTILAPARVELPIELNRAPHTVQPEFEATPVDPEDLPPVVDEMDASLPIPILGDSAAHATDVARDLPAFEPELEKQCIAPLKQDDSTVTADAETSVPVAILEESPAEPAEVTRDVVAIEPELEQTPFTLKEDDTAVVEETEQSTSAPATEELPVEVLSDIKQEDVAPVTDSALEVSPENHREAAVFGTEVESNIVAKTLEQPDIESTRDLQNGTDSIEPTEMEVPRDLPIQSAEEPKSSEEPDFHGLPLEHSEDLKSVEEPAFHALPIEHAEEPEEPAFRPLPMEHAEEPKFAEEAAFHALPIEHNEQPISVDEPAFHALPFEHAQETEESVELEDEPASHALPVEDAAEPQSAEEPAFHALPIEHVEETDNTVESAEEPASHAVPIEQAEEASQSVATVKEPAFHALPVENLDETDRSAAAIILADTAEEQDSPLDPDDAAVPAIEDTVAPEALEKSFFTPVVEQDRSIVAVAALAAEETEAQALREAPVVEQQREISPIEQAAAPAAAVATPTETEEAITEVEQTRDVTPIVLETTASAAEETDENAPTKVSNDPSVETTHAVDQDRWTDAPKQHNAEVLPLTEISAAAAVESDAFVAPEALEESFVHLAAPEHVPEATEEEKLEESPVESKEAAAEAVTESEADRALEPPAEAKETEVTATPKASDVEATPREISLEATKEQESGDLPIEHKKADVPVTPEADASKPTSTSEGNKAAVTASETIHPTPPLTPPQRRHNGVSSVAHRISKSFERLISIASSPSKSPMSRTAAGGDVLPVSSITAAVRATNPILDEVLYSLNLISNNDESLTELDMSDCPVFSARHVSTLASALLTNTHLKTLNLKGVTMNTQNAEEIAEALIRNSTLEVLDLSHNFIAPAGIKALANMLEVNTTLKELRLAHQRAPAGTDAEQALARALRKNETITTLNLQIRDVASRNAILRCITRNKEIARKARLAAAQEQA</sequence>
<accession>A0A507DTU8</accession>
<dbReference type="PANTHER" id="PTHR24114">
    <property type="entry name" value="LEUCINE RICH REPEAT FAMILY PROTEIN"/>
    <property type="match status" value="1"/>
</dbReference>
<keyword evidence="3" id="KW-1185">Reference proteome</keyword>
<feature type="compositionally biased region" description="Basic and acidic residues" evidence="1">
    <location>
        <begin position="568"/>
        <end position="578"/>
    </location>
</feature>
<feature type="region of interest" description="Disordered" evidence="1">
    <location>
        <begin position="855"/>
        <end position="885"/>
    </location>
</feature>
<feature type="compositionally biased region" description="Basic and acidic residues" evidence="1">
    <location>
        <begin position="211"/>
        <end position="221"/>
    </location>
</feature>
<dbReference type="PANTHER" id="PTHR24114:SF2">
    <property type="entry name" value="F-BOX DOMAIN-CONTAINING PROTEIN-RELATED"/>
    <property type="match status" value="1"/>
</dbReference>
<dbReference type="InterPro" id="IPR001611">
    <property type="entry name" value="Leu-rich_rpt"/>
</dbReference>
<dbReference type="SUPFAM" id="SSF52047">
    <property type="entry name" value="RNI-like"/>
    <property type="match status" value="1"/>
</dbReference>
<feature type="compositionally biased region" description="Basic and acidic residues" evidence="1">
    <location>
        <begin position="1"/>
        <end position="25"/>
    </location>
</feature>
<dbReference type="SMART" id="SM00368">
    <property type="entry name" value="LRR_RI"/>
    <property type="match status" value="3"/>
</dbReference>
<dbReference type="InterPro" id="IPR032675">
    <property type="entry name" value="LRR_dom_sf"/>
</dbReference>
<comment type="caution">
    <text evidence="2">The sequence shown here is derived from an EMBL/GenBank/DDBJ whole genome shotgun (WGS) entry which is preliminary data.</text>
</comment>
<feature type="region of interest" description="Disordered" evidence="1">
    <location>
        <begin position="1"/>
        <end position="31"/>
    </location>
</feature>
<feature type="compositionally biased region" description="Low complexity" evidence="1">
    <location>
        <begin position="403"/>
        <end position="413"/>
    </location>
</feature>
<feature type="region of interest" description="Disordered" evidence="1">
    <location>
        <begin position="460"/>
        <end position="484"/>
    </location>
</feature>
<feature type="region of interest" description="Disordered" evidence="1">
    <location>
        <begin position="372"/>
        <end position="427"/>
    </location>
</feature>
<feature type="region of interest" description="Disordered" evidence="1">
    <location>
        <begin position="165"/>
        <end position="250"/>
    </location>
</feature>
<evidence type="ECO:0000313" key="2">
    <source>
        <dbReference type="EMBL" id="TPX55184.1"/>
    </source>
</evidence>
<dbReference type="Proteomes" id="UP000318582">
    <property type="component" value="Unassembled WGS sequence"/>
</dbReference>
<feature type="compositionally biased region" description="Basic and acidic residues" evidence="1">
    <location>
        <begin position="1326"/>
        <end position="1356"/>
    </location>
</feature>
<dbReference type="Pfam" id="PF13516">
    <property type="entry name" value="LRR_6"/>
    <property type="match status" value="1"/>
</dbReference>